<keyword evidence="7 8" id="KW-0472">Membrane</keyword>
<evidence type="ECO:0000256" key="1">
    <source>
        <dbReference type="ARBA" id="ARBA00004370"/>
    </source>
</evidence>
<sequence>MKKILVTCLFAVLPLLASANSGEHLDKVKIDLSDQKSLQNGARVFVNYCLSCHAASYMRYNRMGKDIGLSTKELKKDYMYAGDKIGDTMTVAMTAAEGTKYFGTAVPDLSDIERARGADWLYTYLRTFYKDSSRPWGVNNATFKDVGMPHVLWKLQGLKKALFKVHKDAEGKDIKVITGYETVIPGTMSEEEYDNTVRDLVNFLVYMGEPAKMVRYDLGVKVLIFLAIFFVFAYALKKEFWKDIH</sequence>
<keyword evidence="5 8" id="KW-1133">Transmembrane helix</keyword>
<dbReference type="SUPFAM" id="SSF46626">
    <property type="entry name" value="Cytochrome c"/>
    <property type="match status" value="1"/>
</dbReference>
<evidence type="ECO:0000256" key="8">
    <source>
        <dbReference type="SAM" id="Phobius"/>
    </source>
</evidence>
<keyword evidence="4" id="KW-0479">Metal-binding</keyword>
<evidence type="ECO:0000256" key="4">
    <source>
        <dbReference type="ARBA" id="ARBA00022723"/>
    </source>
</evidence>
<evidence type="ECO:0000259" key="9">
    <source>
        <dbReference type="PROSITE" id="PS51007"/>
    </source>
</evidence>
<dbReference type="Gene3D" id="1.10.760.10">
    <property type="entry name" value="Cytochrome c-like domain"/>
    <property type="match status" value="1"/>
</dbReference>
<dbReference type="EMBL" id="UOFZ01000006">
    <property type="protein sequence ID" value="VAX11954.1"/>
    <property type="molecule type" value="Genomic_DNA"/>
</dbReference>
<dbReference type="GO" id="GO:0016020">
    <property type="term" value="C:membrane"/>
    <property type="evidence" value="ECO:0007669"/>
    <property type="project" value="UniProtKB-SubCell"/>
</dbReference>
<proteinExistence type="predicted"/>
<comment type="subcellular location">
    <subcellularLocation>
        <location evidence="1">Membrane</location>
    </subcellularLocation>
</comment>
<evidence type="ECO:0000256" key="6">
    <source>
        <dbReference type="ARBA" id="ARBA00023004"/>
    </source>
</evidence>
<dbReference type="AlphaFoldDB" id="A0A3B1BJJ1"/>
<dbReference type="PROSITE" id="PS51007">
    <property type="entry name" value="CYTC"/>
    <property type="match status" value="1"/>
</dbReference>
<feature type="transmembrane region" description="Helical" evidence="8">
    <location>
        <begin position="218"/>
        <end position="236"/>
    </location>
</feature>
<accession>A0A3B1BJJ1</accession>
<evidence type="ECO:0000313" key="10">
    <source>
        <dbReference type="EMBL" id="VAX11954.1"/>
    </source>
</evidence>
<keyword evidence="2" id="KW-0349">Heme</keyword>
<dbReference type="GO" id="GO:0009055">
    <property type="term" value="F:electron transfer activity"/>
    <property type="evidence" value="ECO:0007669"/>
    <property type="project" value="InterPro"/>
</dbReference>
<dbReference type="Pfam" id="PF02167">
    <property type="entry name" value="Cytochrom_C1"/>
    <property type="match status" value="1"/>
</dbReference>
<dbReference type="PANTHER" id="PTHR10266:SF3">
    <property type="entry name" value="CYTOCHROME C1, HEME PROTEIN, MITOCHONDRIAL"/>
    <property type="match status" value="1"/>
</dbReference>
<keyword evidence="3 8" id="KW-0812">Transmembrane</keyword>
<dbReference type="GO" id="GO:0046872">
    <property type="term" value="F:metal ion binding"/>
    <property type="evidence" value="ECO:0007669"/>
    <property type="project" value="UniProtKB-KW"/>
</dbReference>
<dbReference type="InterPro" id="IPR009056">
    <property type="entry name" value="Cyt_c-like_dom"/>
</dbReference>
<gene>
    <name evidence="10" type="ORF">MNBD_GAMMA24-2479</name>
</gene>
<dbReference type="PANTHER" id="PTHR10266">
    <property type="entry name" value="CYTOCHROME C1"/>
    <property type="match status" value="1"/>
</dbReference>
<organism evidence="10">
    <name type="scientific">hydrothermal vent metagenome</name>
    <dbReference type="NCBI Taxonomy" id="652676"/>
    <lineage>
        <taxon>unclassified sequences</taxon>
        <taxon>metagenomes</taxon>
        <taxon>ecological metagenomes</taxon>
    </lineage>
</organism>
<dbReference type="GO" id="GO:0020037">
    <property type="term" value="F:heme binding"/>
    <property type="evidence" value="ECO:0007669"/>
    <property type="project" value="InterPro"/>
</dbReference>
<evidence type="ECO:0000256" key="2">
    <source>
        <dbReference type="ARBA" id="ARBA00022617"/>
    </source>
</evidence>
<reference evidence="10" key="1">
    <citation type="submission" date="2018-06" db="EMBL/GenBank/DDBJ databases">
        <authorList>
            <person name="Zhirakovskaya E."/>
        </authorList>
    </citation>
    <scope>NUCLEOTIDE SEQUENCE</scope>
</reference>
<keyword evidence="6" id="KW-0408">Iron</keyword>
<dbReference type="InterPro" id="IPR036909">
    <property type="entry name" value="Cyt_c-like_dom_sf"/>
</dbReference>
<feature type="domain" description="Cytochrome c" evidence="9">
    <location>
        <begin position="36"/>
        <end position="204"/>
    </location>
</feature>
<evidence type="ECO:0000256" key="3">
    <source>
        <dbReference type="ARBA" id="ARBA00022692"/>
    </source>
</evidence>
<protein>
    <submittedName>
        <fullName evidence="10">Ubiquinol-cytochrome C reductase, cytochrome C1 subunit</fullName>
    </submittedName>
</protein>
<evidence type="ECO:0000256" key="7">
    <source>
        <dbReference type="ARBA" id="ARBA00023136"/>
    </source>
</evidence>
<evidence type="ECO:0000256" key="5">
    <source>
        <dbReference type="ARBA" id="ARBA00022989"/>
    </source>
</evidence>
<name>A0A3B1BJJ1_9ZZZZ</name>
<dbReference type="InterPro" id="IPR002326">
    <property type="entry name" value="Cyt_c1"/>
</dbReference>